<evidence type="ECO:0000256" key="8">
    <source>
        <dbReference type="ARBA" id="ARBA00022737"/>
    </source>
</evidence>
<accession>A0A0L1J188</accession>
<dbReference type="PROSITE" id="PS50088">
    <property type="entry name" value="ANK_REPEAT"/>
    <property type="match status" value="4"/>
</dbReference>
<dbReference type="PANTHER" id="PTHR24161">
    <property type="entry name" value="ANK_REP_REGION DOMAIN-CONTAINING PROTEIN-RELATED"/>
    <property type="match status" value="1"/>
</dbReference>
<dbReference type="PROSITE" id="PS50216">
    <property type="entry name" value="DHHC"/>
    <property type="match status" value="1"/>
</dbReference>
<evidence type="ECO:0000256" key="16">
    <source>
        <dbReference type="ARBA" id="ARBA00048048"/>
    </source>
</evidence>
<dbReference type="SMART" id="SM00248">
    <property type="entry name" value="ANK"/>
    <property type="match status" value="5"/>
</dbReference>
<comment type="caution">
    <text evidence="21">The sequence shown here is derived from an EMBL/GenBank/DDBJ whole genome shotgun (WGS) entry which is preliminary data.</text>
</comment>
<evidence type="ECO:0000313" key="21">
    <source>
        <dbReference type="EMBL" id="KNG85509.1"/>
    </source>
</evidence>
<keyword evidence="10 17" id="KW-0040">ANK repeat</keyword>
<dbReference type="RefSeq" id="XP_015406432.1">
    <property type="nucleotide sequence ID" value="XM_015551016.1"/>
</dbReference>
<feature type="transmembrane region" description="Helical" evidence="19">
    <location>
        <begin position="580"/>
        <end position="598"/>
    </location>
</feature>
<evidence type="ECO:0000256" key="5">
    <source>
        <dbReference type="ARBA" id="ARBA00016875"/>
    </source>
</evidence>
<sequence length="976" mass="108409">MTGYSSEDEGPHDPQSDVVSRWAQSDLEPAGEDKEGALKSDYIDQMPPVSALRLLCVYIELLVKQTIDELDDCRVDASSLAKDRAPGDSVSSGEATPVGGTEIHCCPAGYNDAGRDLIQLGILSKRFLSKRVPSITLKDYLLRLHRYCPMSTAVYLATSMYLTRMVTVERTISLNHRNMHRLVLAGLRVAMKTLEDLSYPHSRIAKTEMSSGNSSTETHTNGSFATLGSSPPSALGGKGQAIPPKVTLEDASVELKTMNSERGAVRGSIPLGEDIMQIARIGEVSAMQRLFDEKKFSANHKDEEGITPLHWAAINNQYAMCKFLLDSGADVNAKGGESVATPAMWAAQRCHYYIVHLLLQQGADPLLTDVQGYNILHLATIDGNAFLLVLLLHQEIPVDVVDQQGHTGLMWAAYKGYPALVDLFLRWGANANAVDDSGLTPLHWALVKGSLPCVLKLIEYGADKFAKTRDGKTPAVVAGEMNTTRVWYRALDEYGYDFDGNAKVFSSGLTSWARNKNLMSKFFFLWPFAIVFVAVWILSNMVVYAAIPMMLVTVFGLQWVAQKAASQGPSEYRILQKTPYLSGVFAGTLFWVGFRYVFYVLPVTYSTSPILNVLFAIFFFLTTYFYIYSMVEDPGFVPKLDSRNQQRAVITELFEQWKFDEENFCVSCMVRRPLRSKHCKRCGRCVAKHDHHCPWIDNCVGANNLRHFVLYIACLEVGIVLFLQLTFNYINSLPAPVQPQCNIINETLCDFVLRDTFTLVLDLWVCIQLVWITMLVAVQMIQISRNQTTYENMRGHSVDRSYPSSRAFASAVTAGTTSLNAAGLSSSGQGPNPALARAAPRHRKHGCLQQWSSLLGIDTFFATARDGLRDGPRAVRPKNPFSRGIVTNCRDFWCDPAPYFGKREPGAAMLGGEVINYNRMYETPSRMYSGGGYRSLSAETRNKVSNCGFLLLDGQILVCVPVTGSRKHCILQAQFL</sequence>
<dbReference type="InterPro" id="IPR013922">
    <property type="entry name" value="Cyclin_PHO80-like"/>
</dbReference>
<evidence type="ECO:0000256" key="14">
    <source>
        <dbReference type="ARBA" id="ARBA00030960"/>
    </source>
</evidence>
<feature type="repeat" description="ANK" evidence="17">
    <location>
        <begin position="304"/>
        <end position="336"/>
    </location>
</feature>
<keyword evidence="21" id="KW-0808">Transferase</keyword>
<evidence type="ECO:0000256" key="15">
    <source>
        <dbReference type="ARBA" id="ARBA00031920"/>
    </source>
</evidence>
<dbReference type="GO" id="GO:0019706">
    <property type="term" value="F:protein-cysteine S-palmitoyltransferase activity"/>
    <property type="evidence" value="ECO:0007669"/>
    <property type="project" value="UniProtKB-EC"/>
</dbReference>
<dbReference type="GeneID" id="26807563"/>
<dbReference type="AlphaFoldDB" id="A0A0L1J188"/>
<dbReference type="EC" id="2.3.1.225" evidence="4"/>
<feature type="repeat" description="ANK" evidence="17">
    <location>
        <begin position="437"/>
        <end position="469"/>
    </location>
</feature>
<feature type="transmembrane region" description="Helical" evidence="19">
    <location>
        <begin position="708"/>
        <end position="730"/>
    </location>
</feature>
<protein>
    <recommendedName>
        <fullName evidence="5">Palmitoyltransferase AKR1</fullName>
        <ecNumber evidence="4">2.3.1.225</ecNumber>
    </recommendedName>
    <alternativeName>
        <fullName evidence="14 15">Ankyrin repeat-containing protein AKR1</fullName>
    </alternativeName>
    <alternativeName>
        <fullName evidence="6">Palmitoyltransferase akr1</fullName>
    </alternativeName>
</protein>
<feature type="transmembrane region" description="Helical" evidence="19">
    <location>
        <begin position="610"/>
        <end position="629"/>
    </location>
</feature>
<feature type="transmembrane region" description="Helical" evidence="19">
    <location>
        <begin position="518"/>
        <end position="537"/>
    </location>
</feature>
<evidence type="ECO:0000256" key="4">
    <source>
        <dbReference type="ARBA" id="ARBA00012210"/>
    </source>
</evidence>
<dbReference type="Pfam" id="PF08613">
    <property type="entry name" value="Cyclin"/>
    <property type="match status" value="1"/>
</dbReference>
<comment type="subcellular location">
    <subcellularLocation>
        <location evidence="2">Early endosome membrane</location>
        <topology evidence="2">Multi-pass membrane protein</topology>
    </subcellularLocation>
</comment>
<feature type="transmembrane region" description="Helical" evidence="19">
    <location>
        <begin position="757"/>
        <end position="778"/>
    </location>
</feature>
<evidence type="ECO:0000256" key="10">
    <source>
        <dbReference type="ARBA" id="ARBA00023043"/>
    </source>
</evidence>
<evidence type="ECO:0000313" key="22">
    <source>
        <dbReference type="Proteomes" id="UP000037505"/>
    </source>
</evidence>
<comment type="catalytic activity">
    <reaction evidence="16">
        <text>L-cysteinyl-[protein] + hexadecanoyl-CoA = S-hexadecanoyl-L-cysteinyl-[protein] + CoA</text>
        <dbReference type="Rhea" id="RHEA:36683"/>
        <dbReference type="Rhea" id="RHEA-COMP:10131"/>
        <dbReference type="Rhea" id="RHEA-COMP:11032"/>
        <dbReference type="ChEBI" id="CHEBI:29950"/>
        <dbReference type="ChEBI" id="CHEBI:57287"/>
        <dbReference type="ChEBI" id="CHEBI:57379"/>
        <dbReference type="ChEBI" id="CHEBI:74151"/>
        <dbReference type="EC" id="2.3.1.225"/>
    </reaction>
</comment>
<evidence type="ECO:0000256" key="11">
    <source>
        <dbReference type="ARBA" id="ARBA00023136"/>
    </source>
</evidence>
<comment type="similarity">
    <text evidence="3">Belongs to the DHHC palmitoyltransferase family. AKR/ZDHHC17 subfamily.</text>
</comment>
<comment type="function">
    <text evidence="1">Palmitoyltransferase specific for casein kinase 1.</text>
</comment>
<feature type="repeat" description="ANK" evidence="17">
    <location>
        <begin position="404"/>
        <end position="436"/>
    </location>
</feature>
<evidence type="ECO:0000256" key="1">
    <source>
        <dbReference type="ARBA" id="ARBA00002100"/>
    </source>
</evidence>
<organism evidence="21 22">
    <name type="scientific">Aspergillus nomiae NRRL (strain ATCC 15546 / NRRL 13137 / CBS 260.88 / M93)</name>
    <dbReference type="NCBI Taxonomy" id="1509407"/>
    <lineage>
        <taxon>Eukaryota</taxon>
        <taxon>Fungi</taxon>
        <taxon>Dikarya</taxon>
        <taxon>Ascomycota</taxon>
        <taxon>Pezizomycotina</taxon>
        <taxon>Eurotiomycetes</taxon>
        <taxon>Eurotiomycetidae</taxon>
        <taxon>Eurotiales</taxon>
        <taxon>Aspergillaceae</taxon>
        <taxon>Aspergillus</taxon>
        <taxon>Aspergillus subgen. Circumdati</taxon>
    </lineage>
</organism>
<dbReference type="PANTHER" id="PTHR24161:SF85">
    <property type="entry name" value="PALMITOYLTRANSFERASE HIP14"/>
    <property type="match status" value="1"/>
</dbReference>
<proteinExistence type="inferred from homology"/>
<dbReference type="Gene3D" id="1.25.40.20">
    <property type="entry name" value="Ankyrin repeat-containing domain"/>
    <property type="match status" value="1"/>
</dbReference>
<dbReference type="STRING" id="1509407.A0A0L1J188"/>
<keyword evidence="22" id="KW-1185">Reference proteome</keyword>
<keyword evidence="8" id="KW-0677">Repeat</keyword>
<keyword evidence="11 19" id="KW-0472">Membrane</keyword>
<dbReference type="EMBL" id="JNOM01000154">
    <property type="protein sequence ID" value="KNG85509.1"/>
    <property type="molecule type" value="Genomic_DNA"/>
</dbReference>
<name>A0A0L1J188_ASPN3</name>
<feature type="region of interest" description="Disordered" evidence="18">
    <location>
        <begin position="1"/>
        <end position="38"/>
    </location>
</feature>
<evidence type="ECO:0000256" key="6">
    <source>
        <dbReference type="ARBA" id="ARBA00017919"/>
    </source>
</evidence>
<dbReference type="Pfam" id="PF12796">
    <property type="entry name" value="Ank_2"/>
    <property type="match status" value="2"/>
</dbReference>
<evidence type="ECO:0000256" key="3">
    <source>
        <dbReference type="ARBA" id="ARBA00010104"/>
    </source>
</evidence>
<dbReference type="SUPFAM" id="SSF48403">
    <property type="entry name" value="Ankyrin repeat"/>
    <property type="match status" value="1"/>
</dbReference>
<keyword evidence="12" id="KW-0564">Palmitate</keyword>
<dbReference type="InterPro" id="IPR001594">
    <property type="entry name" value="Palmitoyltrfase_DHHC"/>
</dbReference>
<evidence type="ECO:0000256" key="7">
    <source>
        <dbReference type="ARBA" id="ARBA00022692"/>
    </source>
</evidence>
<dbReference type="OrthoDB" id="6781668at2759"/>
<gene>
    <name evidence="21" type="ORF">ANOM_005759</name>
</gene>
<dbReference type="Pfam" id="PF01529">
    <property type="entry name" value="DHHC"/>
    <property type="match status" value="1"/>
</dbReference>
<feature type="domain" description="Palmitoyltransferase DHHC" evidence="20">
    <location>
        <begin position="659"/>
        <end position="794"/>
    </location>
</feature>
<evidence type="ECO:0000256" key="2">
    <source>
        <dbReference type="ARBA" id="ARBA00004520"/>
    </source>
</evidence>
<dbReference type="Gene3D" id="1.10.472.10">
    <property type="entry name" value="Cyclin-like"/>
    <property type="match status" value="1"/>
</dbReference>
<feature type="repeat" description="ANK" evidence="17">
    <location>
        <begin position="371"/>
        <end position="403"/>
    </location>
</feature>
<reference evidence="21 22" key="1">
    <citation type="submission" date="2014-06" db="EMBL/GenBank/DDBJ databases">
        <title>The Genome of the Aflatoxigenic Filamentous Fungus Aspergillus nomius.</title>
        <authorList>
            <person name="Moore M.G."/>
            <person name="Shannon B.M."/>
            <person name="Brian M.M."/>
        </authorList>
    </citation>
    <scope>NUCLEOTIDE SEQUENCE [LARGE SCALE GENOMIC DNA]</scope>
    <source>
        <strain evidence="21 22">NRRL 13137</strain>
    </source>
</reference>
<dbReference type="InterPro" id="IPR002110">
    <property type="entry name" value="Ankyrin_rpt"/>
</dbReference>
<dbReference type="GO" id="GO:0019901">
    <property type="term" value="F:protein kinase binding"/>
    <property type="evidence" value="ECO:0007669"/>
    <property type="project" value="InterPro"/>
</dbReference>
<dbReference type="Proteomes" id="UP000037505">
    <property type="component" value="Unassembled WGS sequence"/>
</dbReference>
<dbReference type="GO" id="GO:0031901">
    <property type="term" value="C:early endosome membrane"/>
    <property type="evidence" value="ECO:0007669"/>
    <property type="project" value="UniProtKB-SubCell"/>
</dbReference>
<evidence type="ECO:0000256" key="17">
    <source>
        <dbReference type="PROSITE-ProRule" id="PRU00023"/>
    </source>
</evidence>
<evidence type="ECO:0000256" key="18">
    <source>
        <dbReference type="SAM" id="MobiDB-lite"/>
    </source>
</evidence>
<evidence type="ECO:0000259" key="20">
    <source>
        <dbReference type="Pfam" id="PF01529"/>
    </source>
</evidence>
<evidence type="ECO:0000256" key="19">
    <source>
        <dbReference type="SAM" id="Phobius"/>
    </source>
</evidence>
<evidence type="ECO:0000256" key="12">
    <source>
        <dbReference type="ARBA" id="ARBA00023139"/>
    </source>
</evidence>
<dbReference type="PROSITE" id="PS50297">
    <property type="entry name" value="ANK_REP_REGION"/>
    <property type="match status" value="3"/>
</dbReference>
<keyword evidence="13" id="KW-0449">Lipoprotein</keyword>
<evidence type="ECO:0000256" key="9">
    <source>
        <dbReference type="ARBA" id="ARBA00022989"/>
    </source>
</evidence>
<evidence type="ECO:0000256" key="13">
    <source>
        <dbReference type="ARBA" id="ARBA00023288"/>
    </source>
</evidence>
<keyword evidence="9 19" id="KW-1133">Transmembrane helix</keyword>
<dbReference type="InterPro" id="IPR036770">
    <property type="entry name" value="Ankyrin_rpt-contain_sf"/>
</dbReference>
<keyword evidence="7 19" id="KW-0812">Transmembrane</keyword>